<keyword evidence="3" id="KW-1185">Reference proteome</keyword>
<feature type="transmembrane region" description="Helical" evidence="1">
    <location>
        <begin position="59"/>
        <end position="79"/>
    </location>
</feature>
<dbReference type="OrthoDB" id="20459at10239"/>
<dbReference type="RefSeq" id="YP_001648180.1">
    <property type="nucleotide sequence ID" value="NC_010191.2"/>
</dbReference>
<dbReference type="Proteomes" id="UP000203890">
    <property type="component" value="Segment"/>
</dbReference>
<name>A9YW01_9PHYC</name>
<keyword evidence="1" id="KW-0812">Transmembrane</keyword>
<dbReference type="KEGG" id="vg:5845796"/>
<accession>A9YW01</accession>
<evidence type="ECO:0000256" key="1">
    <source>
        <dbReference type="SAM" id="Phobius"/>
    </source>
</evidence>
<proteinExistence type="predicted"/>
<evidence type="ECO:0000313" key="2">
    <source>
        <dbReference type="EMBL" id="ABY27884.1"/>
    </source>
</evidence>
<sequence>MADMTAQALKTVNLVTQELETQSLNSIVAGFSFAAAMSWMDLVRWVIQQLIKVPKNGGTQYTLTAILTTLLSIAVYMVVSSISTRVSKPAQPVFAITR</sequence>
<dbReference type="GeneID" id="5845796"/>
<reference evidence="2 3" key="1">
    <citation type="journal article" date="2008" name="PLoS ONE">
        <title>Life-cycle and genome of OtV5, a large DNA virus of the pelagic marine unicellular green alga Ostreococcus tauri.</title>
        <authorList>
            <person name="Derelle E."/>
            <person name="Ferraz C."/>
            <person name="Escande M.L."/>
            <person name="Eychenie S."/>
            <person name="Cooke R."/>
            <person name="Piganeau G."/>
            <person name="Desdevises Y."/>
            <person name="Bellec L."/>
            <person name="Moreau H."/>
            <person name="Grimsley N."/>
        </authorList>
    </citation>
    <scope>NUCLEOTIDE SEQUENCE [LARGE SCALE GENOMIC DNA]</scope>
    <source>
        <strain evidence="2 3">OtV5</strain>
    </source>
</reference>
<dbReference type="Pfam" id="PF18898">
    <property type="entry name" value="DUF5654"/>
    <property type="match status" value="1"/>
</dbReference>
<organism evidence="2 3">
    <name type="scientific">Ostreococcus tauri virus OtV5</name>
    <dbReference type="NCBI Taxonomy" id="1785753"/>
    <lineage>
        <taxon>Viruses</taxon>
        <taxon>Varidnaviria</taxon>
        <taxon>Bamfordvirae</taxon>
        <taxon>Nucleocytoviricota</taxon>
        <taxon>Megaviricetes</taxon>
        <taxon>Algavirales</taxon>
        <taxon>Phycodnaviridae</taxon>
        <taxon>Prasinovirus</taxon>
        <taxon>Prasinovirus ostreotauri</taxon>
    </lineage>
</organism>
<dbReference type="EMBL" id="EU304328">
    <property type="protein sequence ID" value="ABY27884.1"/>
    <property type="molecule type" value="Genomic_DNA"/>
</dbReference>
<evidence type="ECO:0000313" key="3">
    <source>
        <dbReference type="Proteomes" id="UP000203890"/>
    </source>
</evidence>
<feature type="transmembrane region" description="Helical" evidence="1">
    <location>
        <begin position="27"/>
        <end position="47"/>
    </location>
</feature>
<dbReference type="InterPro" id="IPR043713">
    <property type="entry name" value="DUF5654"/>
</dbReference>
<protein>
    <submittedName>
        <fullName evidence="2">Uncharacterized protein</fullName>
    </submittedName>
</protein>
<keyword evidence="1" id="KW-1133">Transmembrane helix</keyword>
<keyword evidence="1" id="KW-0472">Membrane</keyword>
<gene>
    <name evidence="2" type="ORF">OtV5_094</name>
</gene>